<keyword evidence="3" id="KW-1185">Reference proteome</keyword>
<feature type="region of interest" description="Disordered" evidence="1">
    <location>
        <begin position="99"/>
        <end position="119"/>
    </location>
</feature>
<evidence type="ECO:0000313" key="3">
    <source>
        <dbReference type="Proteomes" id="UP000298327"/>
    </source>
</evidence>
<evidence type="ECO:0000313" key="2">
    <source>
        <dbReference type="EMBL" id="TFY57300.1"/>
    </source>
</evidence>
<gene>
    <name evidence="2" type="ORF">EVG20_g8602</name>
</gene>
<accession>A0A4Y9Y5B2</accession>
<feature type="compositionally biased region" description="Polar residues" evidence="1">
    <location>
        <begin position="1"/>
        <end position="11"/>
    </location>
</feature>
<dbReference type="AlphaFoldDB" id="A0A4Y9Y5B2"/>
<sequence>MQRTQSFSNALPTRRSSRPQLLRAPSSKSLLHPRKLDVPVPPSLAHSPLLLNPHSIFRRSYTTTRVPTKRDEEWLRDTVPAPSAAHHSKGVLPLMRWWSAPDTTDHSGSSPPPPQSPPLVHWRVSTLKPAGWGRALAHTHEDGDVAPLDAPVMSAL</sequence>
<feature type="region of interest" description="Disordered" evidence="1">
    <location>
        <begin position="1"/>
        <end position="38"/>
    </location>
</feature>
<evidence type="ECO:0000256" key="1">
    <source>
        <dbReference type="SAM" id="MobiDB-lite"/>
    </source>
</evidence>
<dbReference type="OrthoDB" id="3189521at2759"/>
<protein>
    <submittedName>
        <fullName evidence="2">Uncharacterized protein</fullName>
    </submittedName>
</protein>
<dbReference type="EMBL" id="SEOQ01000761">
    <property type="protein sequence ID" value="TFY57300.1"/>
    <property type="molecule type" value="Genomic_DNA"/>
</dbReference>
<name>A0A4Y9Y5B2_9AGAM</name>
<comment type="caution">
    <text evidence="2">The sequence shown here is derived from an EMBL/GenBank/DDBJ whole genome shotgun (WGS) entry which is preliminary data.</text>
</comment>
<organism evidence="2 3">
    <name type="scientific">Dentipellis fragilis</name>
    <dbReference type="NCBI Taxonomy" id="205917"/>
    <lineage>
        <taxon>Eukaryota</taxon>
        <taxon>Fungi</taxon>
        <taxon>Dikarya</taxon>
        <taxon>Basidiomycota</taxon>
        <taxon>Agaricomycotina</taxon>
        <taxon>Agaricomycetes</taxon>
        <taxon>Russulales</taxon>
        <taxon>Hericiaceae</taxon>
        <taxon>Dentipellis</taxon>
    </lineage>
</organism>
<dbReference type="Proteomes" id="UP000298327">
    <property type="component" value="Unassembled WGS sequence"/>
</dbReference>
<reference evidence="2 3" key="1">
    <citation type="submission" date="2019-02" db="EMBL/GenBank/DDBJ databases">
        <title>Genome sequencing of the rare red list fungi Dentipellis fragilis.</title>
        <authorList>
            <person name="Buettner E."/>
            <person name="Kellner H."/>
        </authorList>
    </citation>
    <scope>NUCLEOTIDE SEQUENCE [LARGE SCALE GENOMIC DNA]</scope>
    <source>
        <strain evidence="2 3">DSM 105465</strain>
    </source>
</reference>
<proteinExistence type="predicted"/>